<dbReference type="GeneID" id="68353422"/>
<reference evidence="2" key="1">
    <citation type="submission" date="2021-09" db="EMBL/GenBank/DDBJ databases">
        <title>A high-quality genome of the endoparasitic fungus Hirsutella rhossiliensis with a comparison of Hirsutella genomes reveals transposable elements contributing to genome size variation.</title>
        <authorList>
            <person name="Lin R."/>
            <person name="Jiao Y."/>
            <person name="Sun X."/>
            <person name="Ling J."/>
            <person name="Xie B."/>
            <person name="Cheng X."/>
        </authorList>
    </citation>
    <scope>NUCLEOTIDE SEQUENCE</scope>
    <source>
        <strain evidence="2">HR02</strain>
    </source>
</reference>
<dbReference type="AlphaFoldDB" id="A0A9P8MYY7"/>
<feature type="chain" id="PRO_5040235950" description="Extracellular membrane protein CFEM domain-containing protein" evidence="1">
    <location>
        <begin position="18"/>
        <end position="197"/>
    </location>
</feature>
<comment type="caution">
    <text evidence="2">The sequence shown here is derived from an EMBL/GenBank/DDBJ whole genome shotgun (WGS) entry which is preliminary data.</text>
</comment>
<accession>A0A9P8MYY7</accession>
<evidence type="ECO:0000313" key="3">
    <source>
        <dbReference type="Proteomes" id="UP000824596"/>
    </source>
</evidence>
<dbReference type="RefSeq" id="XP_044721378.1">
    <property type="nucleotide sequence ID" value="XM_044862764.1"/>
</dbReference>
<protein>
    <recommendedName>
        <fullName evidence="4">Extracellular membrane protein CFEM domain-containing protein</fullName>
    </recommendedName>
</protein>
<dbReference type="EMBL" id="JAIZPD010000004">
    <property type="protein sequence ID" value="KAH0963865.1"/>
    <property type="molecule type" value="Genomic_DNA"/>
</dbReference>
<keyword evidence="3" id="KW-1185">Reference proteome</keyword>
<proteinExistence type="predicted"/>
<feature type="signal peptide" evidence="1">
    <location>
        <begin position="1"/>
        <end position="17"/>
    </location>
</feature>
<dbReference type="Proteomes" id="UP000824596">
    <property type="component" value="Unassembled WGS sequence"/>
</dbReference>
<evidence type="ECO:0000256" key="1">
    <source>
        <dbReference type="SAM" id="SignalP"/>
    </source>
</evidence>
<evidence type="ECO:0008006" key="4">
    <source>
        <dbReference type="Google" id="ProtNLM"/>
    </source>
</evidence>
<sequence length="197" mass="21460">MKRHPLALVSFASLAAAHSIMIRQEAKPAPERVDKFRVQFCVKDGLQECDDALVLCRKEQMPIWDCMSGKSKACIVDDASACIDAVEECLNEPNTIGTGAEDGDEDVRDCILPKRVADGNTNADAGNNPTTDAVPGASDQIEDQNLIKCGEASQVFDLASKAYEEASKAFEEAWNRNGCERYIEQLEANSTLSNDVD</sequence>
<gene>
    <name evidence="2" type="ORF">HRG_04293</name>
</gene>
<organism evidence="2 3">
    <name type="scientific">Hirsutella rhossiliensis</name>
    <dbReference type="NCBI Taxonomy" id="111463"/>
    <lineage>
        <taxon>Eukaryota</taxon>
        <taxon>Fungi</taxon>
        <taxon>Dikarya</taxon>
        <taxon>Ascomycota</taxon>
        <taxon>Pezizomycotina</taxon>
        <taxon>Sordariomycetes</taxon>
        <taxon>Hypocreomycetidae</taxon>
        <taxon>Hypocreales</taxon>
        <taxon>Ophiocordycipitaceae</taxon>
        <taxon>Hirsutella</taxon>
    </lineage>
</organism>
<keyword evidence="1" id="KW-0732">Signal</keyword>
<name>A0A9P8MYY7_9HYPO</name>
<evidence type="ECO:0000313" key="2">
    <source>
        <dbReference type="EMBL" id="KAH0963865.1"/>
    </source>
</evidence>